<dbReference type="STRING" id="1802514.A2955_02290"/>
<dbReference type="CDD" id="cd12797">
    <property type="entry name" value="M23_peptidase"/>
    <property type="match status" value="1"/>
</dbReference>
<reference evidence="3 4" key="1">
    <citation type="journal article" date="2016" name="Nat. Commun.">
        <title>Thousands of microbial genomes shed light on interconnected biogeochemical processes in an aquifer system.</title>
        <authorList>
            <person name="Anantharaman K."/>
            <person name="Brown C.T."/>
            <person name="Hug L.A."/>
            <person name="Sharon I."/>
            <person name="Castelle C.J."/>
            <person name="Probst A.J."/>
            <person name="Thomas B.C."/>
            <person name="Singh A."/>
            <person name="Wilkins M.J."/>
            <person name="Karaoz U."/>
            <person name="Brodie E.L."/>
            <person name="Williams K.H."/>
            <person name="Hubbard S.S."/>
            <person name="Banfield J.F."/>
        </authorList>
    </citation>
    <scope>NUCLEOTIDE SEQUENCE [LARGE SCALE GENOMIC DNA]</scope>
</reference>
<feature type="domain" description="M23ase beta-sheet core" evidence="2">
    <location>
        <begin position="451"/>
        <end position="558"/>
    </location>
</feature>
<sequence length="643" mass="70592">MVFYLIRVKYISTMYFKKYYLSIVLIYVLIILFLNHFLPKTAFATSDPIGIWTATTPLEYSVASHTSTIYSNRLFVIGGATNFVFPTISYNTLDGSGSLQAWTYNTYDFPDPNGIYWHSTILNNDFIYILGGATFPPPNSTAKVYLGNIGSGEINNWTLLNGLPEAWSLGNSVIVNNHIFFAGGFKSIEGSIIEYNSKLLFAQINPINGTLGSWELAGNLPSEIAGFGMIASGNKITVIGGGKNGDPFSYLSSVAEYIVNDDGSLTGPSYRSPLIRPLFRPSVAKIGNYVVSVGGESIKDGDNEIIKSVYYAPIDENGSVGEWQISNNSLPEVRSGGSLTATNTHLYYTGGTVGGSYYNTVYYASFNGGGPEITPEPTPPPPGSNYFELPIYYEGRLNSTQTQFNSAFWGRLTAAFDHTYEKKVFRPFNGDTYYREDCPKGVVGISCYDSHNGTDFSTIKDNNGVITNQDVFSAAVGTVEFSSLHDENTCDPGSGGFGCVVITKYDNTPGGTLFTLYAHLEKILVNQGDNIGIETKIGNMGKTGCGSCGKHLHFGVIKEIPSLTLQSHKMSKKDWEDLLFQIKPFKEEARYTPFCTYKAPNGMRFSFQDPSGWNSLDEDPWSLSKVDGGCSLTSPYLWKYNIN</sequence>
<feature type="transmembrane region" description="Helical" evidence="1">
    <location>
        <begin position="20"/>
        <end position="38"/>
    </location>
</feature>
<dbReference type="InterPro" id="IPR015915">
    <property type="entry name" value="Kelch-typ_b-propeller"/>
</dbReference>
<keyword evidence="1" id="KW-1133">Transmembrane helix</keyword>
<dbReference type="SUPFAM" id="SSF117281">
    <property type="entry name" value="Kelch motif"/>
    <property type="match status" value="1"/>
</dbReference>
<proteinExistence type="predicted"/>
<dbReference type="GO" id="GO:0004222">
    <property type="term" value="F:metalloendopeptidase activity"/>
    <property type="evidence" value="ECO:0007669"/>
    <property type="project" value="TreeGrafter"/>
</dbReference>
<gene>
    <name evidence="3" type="ORF">A2955_02290</name>
</gene>
<dbReference type="InterPro" id="IPR050570">
    <property type="entry name" value="Cell_wall_metabolism_enzyme"/>
</dbReference>
<dbReference type="Pfam" id="PF01551">
    <property type="entry name" value="Peptidase_M23"/>
    <property type="match status" value="1"/>
</dbReference>
<keyword evidence="1" id="KW-0812">Transmembrane</keyword>
<comment type="caution">
    <text evidence="3">The sequence shown here is derived from an EMBL/GenBank/DDBJ whole genome shotgun (WGS) entry which is preliminary data.</text>
</comment>
<dbReference type="InterPro" id="IPR011043">
    <property type="entry name" value="Gal_Oxase/kelch_b-propeller"/>
</dbReference>
<organism evidence="3 4">
    <name type="scientific">Candidatus Woesebacteria bacterium RIFCSPLOWO2_01_FULL_37_19</name>
    <dbReference type="NCBI Taxonomy" id="1802514"/>
    <lineage>
        <taxon>Bacteria</taxon>
        <taxon>Candidatus Woeseibacteriota</taxon>
    </lineage>
</organism>
<evidence type="ECO:0000313" key="4">
    <source>
        <dbReference type="Proteomes" id="UP000177501"/>
    </source>
</evidence>
<evidence type="ECO:0000256" key="1">
    <source>
        <dbReference type="SAM" id="Phobius"/>
    </source>
</evidence>
<dbReference type="Proteomes" id="UP000177501">
    <property type="component" value="Unassembled WGS sequence"/>
</dbReference>
<evidence type="ECO:0000313" key="3">
    <source>
        <dbReference type="EMBL" id="OGM60845.1"/>
    </source>
</evidence>
<protein>
    <recommendedName>
        <fullName evidence="2">M23ase beta-sheet core domain-containing protein</fullName>
    </recommendedName>
</protein>
<evidence type="ECO:0000259" key="2">
    <source>
        <dbReference type="Pfam" id="PF01551"/>
    </source>
</evidence>
<dbReference type="InterPro" id="IPR016047">
    <property type="entry name" value="M23ase_b-sheet_dom"/>
</dbReference>
<name>A0A1F8BBU8_9BACT</name>
<dbReference type="AlphaFoldDB" id="A0A1F8BBU8"/>
<dbReference type="PANTHER" id="PTHR21666:SF270">
    <property type="entry name" value="MUREIN HYDROLASE ACTIVATOR ENVC"/>
    <property type="match status" value="1"/>
</dbReference>
<dbReference type="SUPFAM" id="SSF50965">
    <property type="entry name" value="Galactose oxidase, central domain"/>
    <property type="match status" value="1"/>
</dbReference>
<dbReference type="EMBL" id="MGHA01000015">
    <property type="protein sequence ID" value="OGM60845.1"/>
    <property type="molecule type" value="Genomic_DNA"/>
</dbReference>
<dbReference type="SUPFAM" id="SSF51261">
    <property type="entry name" value="Duplicated hybrid motif"/>
    <property type="match status" value="1"/>
</dbReference>
<dbReference type="InterPro" id="IPR011055">
    <property type="entry name" value="Dup_hybrid_motif"/>
</dbReference>
<keyword evidence="1" id="KW-0472">Membrane</keyword>
<accession>A0A1F8BBU8</accession>
<dbReference type="Gene3D" id="2.120.10.80">
    <property type="entry name" value="Kelch-type beta propeller"/>
    <property type="match status" value="2"/>
</dbReference>
<dbReference type="Gene3D" id="2.70.70.10">
    <property type="entry name" value="Glucose Permease (Domain IIA)"/>
    <property type="match status" value="1"/>
</dbReference>
<dbReference type="PANTHER" id="PTHR21666">
    <property type="entry name" value="PEPTIDASE-RELATED"/>
    <property type="match status" value="1"/>
</dbReference>